<feature type="domain" description="Extradiol ring-cleavage dioxygenase class III enzyme subunit B" evidence="1">
    <location>
        <begin position="13"/>
        <end position="323"/>
    </location>
</feature>
<dbReference type="EMBL" id="CABPSE010000010">
    <property type="protein sequence ID" value="VVE18110.1"/>
    <property type="molecule type" value="Genomic_DNA"/>
</dbReference>
<proteinExistence type="predicted"/>
<protein>
    <submittedName>
        <fullName evidence="2">3-(2,3-dihydroxyphenyl)propionate dioxygenase</fullName>
    </submittedName>
</protein>
<dbReference type="Gene3D" id="3.40.830.10">
    <property type="entry name" value="LigB-like"/>
    <property type="match status" value="1"/>
</dbReference>
<reference evidence="2 3" key="1">
    <citation type="submission" date="2019-08" db="EMBL/GenBank/DDBJ databases">
        <authorList>
            <person name="Peeters C."/>
        </authorList>
    </citation>
    <scope>NUCLEOTIDE SEQUENCE [LARGE SCALE GENOMIC DNA]</scope>
    <source>
        <strain evidence="2 3">LMG 31111</strain>
    </source>
</reference>
<keyword evidence="2" id="KW-0223">Dioxygenase</keyword>
<dbReference type="Pfam" id="PF02900">
    <property type="entry name" value="LigB"/>
    <property type="match status" value="1"/>
</dbReference>
<evidence type="ECO:0000313" key="2">
    <source>
        <dbReference type="EMBL" id="VVE18110.1"/>
    </source>
</evidence>
<evidence type="ECO:0000313" key="3">
    <source>
        <dbReference type="Proteomes" id="UP000383971"/>
    </source>
</evidence>
<sequence length="335" mass="37150">MSSSLINRSSGYFACVPHVPLTKIQERQDIAANSEFWLAYQKRVDEFREFDPELLVIFGGNHLDGIHLKLMPQFAIAHAAEALADCGGWPGRLDVPMDTAVALTNYLVERDFDIASSYAMEVDHGFSNPLHYFLGDLGATQVLPIHVNTISDPRPTLRRCRQIGEEIGRFARTLNKRVAFLGTGGLSHQTSFVFPQYDTAPSDAVQNYLVYGGEKGTISREQWRQDIVESMDQLSGKLVRGEFVAPWINKEWDQKFLNVLASGELEEFDSWTDNEVLDAAGYGGSEVRLWIAAAAAAQAYDQHAEFTVDYYSGDTTLAVGVGVVHGRLASKHTNG</sequence>
<name>A0A5E4W4C4_9BURK</name>
<accession>A0A5E4W4C4</accession>
<dbReference type="InterPro" id="IPR004183">
    <property type="entry name" value="Xdiol_dOase_suB"/>
</dbReference>
<dbReference type="Proteomes" id="UP000383971">
    <property type="component" value="Unassembled WGS sequence"/>
</dbReference>
<dbReference type="AlphaFoldDB" id="A0A5E4W4C4"/>
<evidence type="ECO:0000259" key="1">
    <source>
        <dbReference type="Pfam" id="PF02900"/>
    </source>
</evidence>
<dbReference type="RefSeq" id="WP_150585626.1">
    <property type="nucleotide sequence ID" value="NZ_CABPSE010000010.1"/>
</dbReference>
<dbReference type="GO" id="GO:0008198">
    <property type="term" value="F:ferrous iron binding"/>
    <property type="evidence" value="ECO:0007669"/>
    <property type="project" value="InterPro"/>
</dbReference>
<keyword evidence="3" id="KW-1185">Reference proteome</keyword>
<dbReference type="GO" id="GO:0016702">
    <property type="term" value="F:oxidoreductase activity, acting on single donors with incorporation of molecular oxygen, incorporation of two atoms of oxygen"/>
    <property type="evidence" value="ECO:0007669"/>
    <property type="project" value="UniProtKB-ARBA"/>
</dbReference>
<dbReference type="SUPFAM" id="SSF53213">
    <property type="entry name" value="LigB-like"/>
    <property type="match status" value="1"/>
</dbReference>
<keyword evidence="2" id="KW-0560">Oxidoreductase</keyword>
<gene>
    <name evidence="2" type="primary">mhpB_3</name>
    <name evidence="2" type="ORF">PCO31111_03012</name>
</gene>
<organism evidence="2 3">
    <name type="scientific">Pandoraea communis</name>
    <dbReference type="NCBI Taxonomy" id="2508297"/>
    <lineage>
        <taxon>Bacteria</taxon>
        <taxon>Pseudomonadati</taxon>
        <taxon>Pseudomonadota</taxon>
        <taxon>Betaproteobacteria</taxon>
        <taxon>Burkholderiales</taxon>
        <taxon>Burkholderiaceae</taxon>
        <taxon>Pandoraea</taxon>
    </lineage>
</organism>